<evidence type="ECO:0000259" key="2">
    <source>
        <dbReference type="Pfam" id="PF00296"/>
    </source>
</evidence>
<dbReference type="Proteomes" id="UP000256269">
    <property type="component" value="Unassembled WGS sequence"/>
</dbReference>
<evidence type="ECO:0000256" key="1">
    <source>
        <dbReference type="ARBA" id="ARBA00007789"/>
    </source>
</evidence>
<dbReference type="InterPro" id="IPR050766">
    <property type="entry name" value="Bact_Lucif_Oxidored"/>
</dbReference>
<dbReference type="RefSeq" id="WP_116178973.1">
    <property type="nucleotide sequence ID" value="NZ_CP144375.1"/>
</dbReference>
<dbReference type="CDD" id="cd00347">
    <property type="entry name" value="Flavin_utilizing_monoxygenases"/>
    <property type="match status" value="1"/>
</dbReference>
<comment type="similarity">
    <text evidence="1">To bacterial alkanal monooxygenase alpha and beta chains.</text>
</comment>
<gene>
    <name evidence="3" type="ORF">BCF44_114134</name>
</gene>
<organism evidence="3 4">
    <name type="scientific">Kutzneria buriramensis</name>
    <dbReference type="NCBI Taxonomy" id="1045776"/>
    <lineage>
        <taxon>Bacteria</taxon>
        <taxon>Bacillati</taxon>
        <taxon>Actinomycetota</taxon>
        <taxon>Actinomycetes</taxon>
        <taxon>Pseudonocardiales</taxon>
        <taxon>Pseudonocardiaceae</taxon>
        <taxon>Kutzneria</taxon>
    </lineage>
</organism>
<evidence type="ECO:0000313" key="4">
    <source>
        <dbReference type="Proteomes" id="UP000256269"/>
    </source>
</evidence>
<dbReference type="GO" id="GO:0005829">
    <property type="term" value="C:cytosol"/>
    <property type="evidence" value="ECO:0007669"/>
    <property type="project" value="TreeGrafter"/>
</dbReference>
<reference evidence="3 4" key="1">
    <citation type="submission" date="2018-08" db="EMBL/GenBank/DDBJ databases">
        <title>Genomic Encyclopedia of Archaeal and Bacterial Type Strains, Phase II (KMG-II): from individual species to whole genera.</title>
        <authorList>
            <person name="Goeker M."/>
        </authorList>
    </citation>
    <scope>NUCLEOTIDE SEQUENCE [LARGE SCALE GENOMIC DNA]</scope>
    <source>
        <strain evidence="3 4">DSM 45791</strain>
    </source>
</reference>
<dbReference type="AlphaFoldDB" id="A0A3E0H4D3"/>
<dbReference type="OrthoDB" id="9780518at2"/>
<sequence>MKVPLAALDVAPVWADTTATRSLRNTIALAERLEELGYGRFWIAEHHNVPSLATSATAVLVGAVAAATSTIRVGSGGVMLPNHAPLVVAEQFGTLEALHPGRIDLGVGRAPGSVGAATAQLLRRVETDFRGQLTELAGYFADGAPAHAGAAAENRPPMILLGSSPDSARLAGELGLPYAYAHHINPAATVESVAAYHESFRPGPHAERPYVLIAALVIAADTDEAARALAAPFLVGHIQMRAGNLDALFPTPAQAADFPYTPAQREWATDRLDRQVWGSPSRVRDRVAELFRATGADELMAVTIVHDHASRIRSYELLAEACRQ</sequence>
<proteinExistence type="predicted"/>
<dbReference type="PANTHER" id="PTHR30137">
    <property type="entry name" value="LUCIFERASE-LIKE MONOOXYGENASE"/>
    <property type="match status" value="1"/>
</dbReference>
<dbReference type="Pfam" id="PF00296">
    <property type="entry name" value="Bac_luciferase"/>
    <property type="match status" value="1"/>
</dbReference>
<comment type="caution">
    <text evidence="3">The sequence shown here is derived from an EMBL/GenBank/DDBJ whole genome shotgun (WGS) entry which is preliminary data.</text>
</comment>
<dbReference type="Gene3D" id="3.20.20.30">
    <property type="entry name" value="Luciferase-like domain"/>
    <property type="match status" value="1"/>
</dbReference>
<keyword evidence="4" id="KW-1185">Reference proteome</keyword>
<dbReference type="GO" id="GO:0016705">
    <property type="term" value="F:oxidoreductase activity, acting on paired donors, with incorporation or reduction of molecular oxygen"/>
    <property type="evidence" value="ECO:0007669"/>
    <property type="project" value="InterPro"/>
</dbReference>
<name>A0A3E0H4D3_9PSEU</name>
<dbReference type="EMBL" id="QUNO01000014">
    <property type="protein sequence ID" value="REH38109.1"/>
    <property type="molecule type" value="Genomic_DNA"/>
</dbReference>
<accession>A0A3E0H4D3</accession>
<dbReference type="NCBIfam" id="TIGR03558">
    <property type="entry name" value="oxido_grp_1"/>
    <property type="match status" value="1"/>
</dbReference>
<feature type="domain" description="Luciferase-like" evidence="2">
    <location>
        <begin position="12"/>
        <end position="297"/>
    </location>
</feature>
<dbReference type="PANTHER" id="PTHR30137:SF6">
    <property type="entry name" value="LUCIFERASE-LIKE MONOOXYGENASE"/>
    <property type="match status" value="1"/>
</dbReference>
<dbReference type="SUPFAM" id="SSF51679">
    <property type="entry name" value="Bacterial luciferase-like"/>
    <property type="match status" value="1"/>
</dbReference>
<dbReference type="InterPro" id="IPR011251">
    <property type="entry name" value="Luciferase-like_dom"/>
</dbReference>
<protein>
    <submittedName>
        <fullName evidence="3">Luciferase family oxidoreductase group 1</fullName>
    </submittedName>
</protein>
<evidence type="ECO:0000313" key="3">
    <source>
        <dbReference type="EMBL" id="REH38109.1"/>
    </source>
</evidence>
<dbReference type="InterPro" id="IPR036661">
    <property type="entry name" value="Luciferase-like_sf"/>
</dbReference>
<dbReference type="InterPro" id="IPR019949">
    <property type="entry name" value="CmoO-like"/>
</dbReference>